<dbReference type="InterPro" id="IPR013106">
    <property type="entry name" value="Ig_V-set"/>
</dbReference>
<dbReference type="Proteomes" id="UP000790347">
    <property type="component" value="Unassembled WGS sequence"/>
</dbReference>
<organism evidence="2 3">
    <name type="scientific">Dermatophagoides farinae</name>
    <name type="common">American house dust mite</name>
    <dbReference type="NCBI Taxonomy" id="6954"/>
    <lineage>
        <taxon>Eukaryota</taxon>
        <taxon>Metazoa</taxon>
        <taxon>Ecdysozoa</taxon>
        <taxon>Arthropoda</taxon>
        <taxon>Chelicerata</taxon>
        <taxon>Arachnida</taxon>
        <taxon>Acari</taxon>
        <taxon>Acariformes</taxon>
        <taxon>Sarcoptiformes</taxon>
        <taxon>Astigmata</taxon>
        <taxon>Psoroptidia</taxon>
        <taxon>Analgoidea</taxon>
        <taxon>Pyroglyphidae</taxon>
        <taxon>Dermatophagoidinae</taxon>
        <taxon>Dermatophagoides</taxon>
    </lineage>
</organism>
<dbReference type="GO" id="GO:0032589">
    <property type="term" value="C:neuron projection membrane"/>
    <property type="evidence" value="ECO:0007669"/>
    <property type="project" value="TreeGrafter"/>
</dbReference>
<dbReference type="FunFam" id="2.60.40.10:FF:000533">
    <property type="entry name" value="Uncharacterized protein, isoform A"/>
    <property type="match status" value="1"/>
</dbReference>
<dbReference type="Gene3D" id="2.60.40.10">
    <property type="entry name" value="Immunoglobulins"/>
    <property type="match status" value="2"/>
</dbReference>
<protein>
    <recommendedName>
        <fullName evidence="1">Ig-like domain-containing protein</fullName>
    </recommendedName>
</protein>
<accession>A0A922KYE2</accession>
<dbReference type="EMBL" id="ASGP02000005">
    <property type="protein sequence ID" value="KAH9505900.1"/>
    <property type="molecule type" value="Genomic_DNA"/>
</dbReference>
<reference evidence="2" key="1">
    <citation type="submission" date="2013-05" db="EMBL/GenBank/DDBJ databases">
        <authorList>
            <person name="Yim A.K.Y."/>
            <person name="Chan T.F."/>
            <person name="Ji K.M."/>
            <person name="Liu X.Y."/>
            <person name="Zhou J.W."/>
            <person name="Li R.Q."/>
            <person name="Yang K.Y."/>
            <person name="Li J."/>
            <person name="Li M."/>
            <person name="Law P.T.W."/>
            <person name="Wu Y.L."/>
            <person name="Cai Z.L."/>
            <person name="Qin H."/>
            <person name="Bao Y."/>
            <person name="Leung R.K.K."/>
            <person name="Ng P.K.S."/>
            <person name="Zou J."/>
            <person name="Zhong X.J."/>
            <person name="Ran P.X."/>
            <person name="Zhong N.S."/>
            <person name="Liu Z.G."/>
            <person name="Tsui S.K.W."/>
        </authorList>
    </citation>
    <scope>NUCLEOTIDE SEQUENCE</scope>
    <source>
        <strain evidence="2">Derf</strain>
        <tissue evidence="2">Whole organism</tissue>
    </source>
</reference>
<dbReference type="PANTHER" id="PTHR23279">
    <property type="entry name" value="DEFECTIVE PROBOSCIS EXTENSION RESPONSE DPR -RELATED"/>
    <property type="match status" value="1"/>
</dbReference>
<dbReference type="InterPro" id="IPR003598">
    <property type="entry name" value="Ig_sub2"/>
</dbReference>
<name>A0A922KYE2_DERFA</name>
<dbReference type="Pfam" id="PF13927">
    <property type="entry name" value="Ig_3"/>
    <property type="match status" value="1"/>
</dbReference>
<dbReference type="InterPro" id="IPR036179">
    <property type="entry name" value="Ig-like_dom_sf"/>
</dbReference>
<feature type="domain" description="Ig-like" evidence="1">
    <location>
        <begin position="423"/>
        <end position="527"/>
    </location>
</feature>
<dbReference type="CDD" id="cd00096">
    <property type="entry name" value="Ig"/>
    <property type="match status" value="1"/>
</dbReference>
<dbReference type="AlphaFoldDB" id="A0A922KYE2"/>
<feature type="domain" description="Ig-like" evidence="1">
    <location>
        <begin position="331"/>
        <end position="420"/>
    </location>
</feature>
<dbReference type="PANTHER" id="PTHR23279:SF36">
    <property type="entry name" value="DEFECTIVE PROBOSCIS EXTENSION RESPONSE 9, ISOFORM A"/>
    <property type="match status" value="1"/>
</dbReference>
<dbReference type="SUPFAM" id="SSF48726">
    <property type="entry name" value="Immunoglobulin"/>
    <property type="match status" value="2"/>
</dbReference>
<dbReference type="InterPro" id="IPR013783">
    <property type="entry name" value="Ig-like_fold"/>
</dbReference>
<evidence type="ECO:0000259" key="1">
    <source>
        <dbReference type="PROSITE" id="PS50835"/>
    </source>
</evidence>
<reference evidence="2" key="2">
    <citation type="journal article" date="2022" name="Res Sq">
        <title>Comparative Genomics Reveals Insights into the Divergent Evolution of Astigmatic Mites and Household Pest Adaptations.</title>
        <authorList>
            <person name="Xiong Q."/>
            <person name="Wan A.T.-Y."/>
            <person name="Liu X.-Y."/>
            <person name="Fung C.S.-H."/>
            <person name="Xiao X."/>
            <person name="Malainual N."/>
            <person name="Hou J."/>
            <person name="Wang L."/>
            <person name="Wang M."/>
            <person name="Yang K."/>
            <person name="Cui Y."/>
            <person name="Leung E."/>
            <person name="Nong W."/>
            <person name="Shin S.-K."/>
            <person name="Au S."/>
            <person name="Jeong K.Y."/>
            <person name="Chew F.T."/>
            <person name="Hui J."/>
            <person name="Leung T.F."/>
            <person name="Tungtrongchitr A."/>
            <person name="Zhong N."/>
            <person name="Liu Z."/>
            <person name="Tsui S."/>
        </authorList>
    </citation>
    <scope>NUCLEOTIDE SEQUENCE</scope>
    <source>
        <strain evidence="2">Derf</strain>
        <tissue evidence="2">Whole organism</tissue>
    </source>
</reference>
<keyword evidence="3" id="KW-1185">Reference proteome</keyword>
<dbReference type="GO" id="GO:0050808">
    <property type="term" value="P:synapse organization"/>
    <property type="evidence" value="ECO:0007669"/>
    <property type="project" value="TreeGrafter"/>
</dbReference>
<comment type="caution">
    <text evidence="2">The sequence shown here is derived from an EMBL/GenBank/DDBJ whole genome shotgun (WGS) entry which is preliminary data.</text>
</comment>
<dbReference type="SMART" id="SM00409">
    <property type="entry name" value="IG"/>
    <property type="match status" value="2"/>
</dbReference>
<dbReference type="Pfam" id="PF07686">
    <property type="entry name" value="V-set"/>
    <property type="match status" value="1"/>
</dbReference>
<gene>
    <name evidence="2" type="ORF">DERF_010667</name>
</gene>
<dbReference type="PROSITE" id="PS50835">
    <property type="entry name" value="IG_LIKE"/>
    <property type="match status" value="2"/>
</dbReference>
<dbReference type="InterPro" id="IPR003599">
    <property type="entry name" value="Ig_sub"/>
</dbReference>
<dbReference type="InterPro" id="IPR007110">
    <property type="entry name" value="Ig-like_dom"/>
</dbReference>
<dbReference type="SMART" id="SM00408">
    <property type="entry name" value="IGc2"/>
    <property type="match status" value="2"/>
</dbReference>
<dbReference type="InterPro" id="IPR037448">
    <property type="entry name" value="Zig-8"/>
</dbReference>
<evidence type="ECO:0000313" key="3">
    <source>
        <dbReference type="Proteomes" id="UP000790347"/>
    </source>
</evidence>
<evidence type="ECO:0000313" key="2">
    <source>
        <dbReference type="EMBL" id="KAH9505900.1"/>
    </source>
</evidence>
<sequence length="596" mass="66020">MTKKMSSKYRQRINIVDYHDDQQIHLPSIELYGKRQQQQQQQIFSSPSPSSLLSIDDTKIQSTTMTTATTTTKSLNSFLLNQNFHASSSVDNVNISSTATKNGDNEIVDKNSGYNCNGDFHMKKFFIHKVNYNDNDNESIENKTNLQTTTTTSPRAIMATKKLLTVSTFPSSSSSSSTNCQTKLQFQSPLPLPLPSTNSSSSSTLQSINCGQYRIAMSIIFILNILLIHHHIDSCNCSPSSSSSLSDNHRINDDNINHPIITDNKLATIRFVRSYSEEFMSSSEERERGLQFFGGTSAGGSSVALSSSTTLLSSSSSLQSSTSSAQKRISPYFDTESISTNVTISEGSSFVHLPCRVKQLGDRTLSWIRRQDFQILTVGTFTYTSDQRFQAIHRENSDDWSLQISYPRKKDAGIYECQISTMPKMSLFIQLNVVVSRAKIVEGPTLYLSSGSTLNLTCMVKDTPEPPDYIFWYYNGQVINYGSPRGIKVHTEKSAQTISKLIILKAQANDSGNYSCTPSNAEPAHIAVHIQNNANPAASIQHGKRSASREYGSNGCGHHHHQSSFSLIISISFISIAFMYLLSSSSSSMSWSFSLN</sequence>
<proteinExistence type="predicted"/>
<dbReference type="FunFam" id="2.60.40.10:FF:000129">
    <property type="entry name" value="CLUMA_CG018772, isoform A"/>
    <property type="match status" value="1"/>
</dbReference>